<accession>A0A0C2WFX6</accession>
<reference evidence="2 3" key="1">
    <citation type="submission" date="2014-04" db="EMBL/GenBank/DDBJ databases">
        <authorList>
            <consortium name="DOE Joint Genome Institute"/>
            <person name="Kuo A."/>
            <person name="Zuccaro A."/>
            <person name="Kohler A."/>
            <person name="Nagy L.G."/>
            <person name="Floudas D."/>
            <person name="Copeland A."/>
            <person name="Barry K.W."/>
            <person name="Cichocki N."/>
            <person name="Veneault-Fourrey C."/>
            <person name="LaButti K."/>
            <person name="Lindquist E.A."/>
            <person name="Lipzen A."/>
            <person name="Lundell T."/>
            <person name="Morin E."/>
            <person name="Murat C."/>
            <person name="Sun H."/>
            <person name="Tunlid A."/>
            <person name="Henrissat B."/>
            <person name="Grigoriev I.V."/>
            <person name="Hibbett D.S."/>
            <person name="Martin F."/>
            <person name="Nordberg H.P."/>
            <person name="Cantor M.N."/>
            <person name="Hua S.X."/>
        </authorList>
    </citation>
    <scope>NUCLEOTIDE SEQUENCE [LARGE SCALE GENOMIC DNA]</scope>
    <source>
        <strain evidence="2 3">MAFF 305830</strain>
    </source>
</reference>
<name>A0A0C2WFX6_SERVB</name>
<reference evidence="3" key="2">
    <citation type="submission" date="2015-01" db="EMBL/GenBank/DDBJ databases">
        <title>Evolutionary Origins and Diversification of the Mycorrhizal Mutualists.</title>
        <authorList>
            <consortium name="DOE Joint Genome Institute"/>
            <consortium name="Mycorrhizal Genomics Consortium"/>
            <person name="Kohler A."/>
            <person name="Kuo A."/>
            <person name="Nagy L.G."/>
            <person name="Floudas D."/>
            <person name="Copeland A."/>
            <person name="Barry K.W."/>
            <person name="Cichocki N."/>
            <person name="Veneault-Fourrey C."/>
            <person name="LaButti K."/>
            <person name="Lindquist E.A."/>
            <person name="Lipzen A."/>
            <person name="Lundell T."/>
            <person name="Morin E."/>
            <person name="Murat C."/>
            <person name="Riley R."/>
            <person name="Ohm R."/>
            <person name="Sun H."/>
            <person name="Tunlid A."/>
            <person name="Henrissat B."/>
            <person name="Grigoriev I.V."/>
            <person name="Hibbett D.S."/>
            <person name="Martin F."/>
        </authorList>
    </citation>
    <scope>NUCLEOTIDE SEQUENCE [LARGE SCALE GENOMIC DNA]</scope>
    <source>
        <strain evidence="3">MAFF 305830</strain>
    </source>
</reference>
<gene>
    <name evidence="2" type="ORF">M408DRAFT_26310</name>
</gene>
<evidence type="ECO:0000259" key="1">
    <source>
        <dbReference type="PROSITE" id="PS50181"/>
    </source>
</evidence>
<dbReference type="InterPro" id="IPR001810">
    <property type="entry name" value="F-box_dom"/>
</dbReference>
<dbReference type="OrthoDB" id="8048523at2759"/>
<feature type="domain" description="F-box" evidence="1">
    <location>
        <begin position="24"/>
        <end position="74"/>
    </location>
</feature>
<keyword evidence="3" id="KW-1185">Reference proteome</keyword>
<dbReference type="EMBL" id="KN824315">
    <property type="protein sequence ID" value="KIM25323.1"/>
    <property type="molecule type" value="Genomic_DNA"/>
</dbReference>
<dbReference type="InterPro" id="IPR032675">
    <property type="entry name" value="LRR_dom_sf"/>
</dbReference>
<dbReference type="SUPFAM" id="SSF52058">
    <property type="entry name" value="L domain-like"/>
    <property type="match status" value="1"/>
</dbReference>
<dbReference type="HOGENOM" id="CLU_039336_0_0_1"/>
<dbReference type="AlphaFoldDB" id="A0A0C2WFX6"/>
<dbReference type="InterPro" id="IPR036047">
    <property type="entry name" value="F-box-like_dom_sf"/>
</dbReference>
<dbReference type="Proteomes" id="UP000054097">
    <property type="component" value="Unassembled WGS sequence"/>
</dbReference>
<evidence type="ECO:0000313" key="3">
    <source>
        <dbReference type="Proteomes" id="UP000054097"/>
    </source>
</evidence>
<evidence type="ECO:0000313" key="2">
    <source>
        <dbReference type="EMBL" id="KIM25323.1"/>
    </source>
</evidence>
<organism evidence="2 3">
    <name type="scientific">Serendipita vermifera MAFF 305830</name>
    <dbReference type="NCBI Taxonomy" id="933852"/>
    <lineage>
        <taxon>Eukaryota</taxon>
        <taxon>Fungi</taxon>
        <taxon>Dikarya</taxon>
        <taxon>Basidiomycota</taxon>
        <taxon>Agaricomycotina</taxon>
        <taxon>Agaricomycetes</taxon>
        <taxon>Sebacinales</taxon>
        <taxon>Serendipitaceae</taxon>
        <taxon>Serendipita</taxon>
    </lineage>
</organism>
<dbReference type="PROSITE" id="PS50181">
    <property type="entry name" value="FBOX"/>
    <property type="match status" value="1"/>
</dbReference>
<dbReference type="Gene3D" id="3.80.10.10">
    <property type="entry name" value="Ribonuclease Inhibitor"/>
    <property type="match status" value="1"/>
</dbReference>
<protein>
    <recommendedName>
        <fullName evidence="1">F-box domain-containing protein</fullName>
    </recommendedName>
</protein>
<dbReference type="SUPFAM" id="SSF81383">
    <property type="entry name" value="F-box domain"/>
    <property type="match status" value="1"/>
</dbReference>
<sequence>MTYFALKNGFIIGEPSWEGLGSQTSPIRNIPYDILSKIFITCSKIEVLSPLKITSVCRRWRETILATPLAWTYICGAGIDEGSISAKKYSRLLQLSNQHMLFGQVNHLLISCPFRYRLGVSRRTCACPKIEMVFSEYSNRLRCLSIDLSWLANTYPTIRFPNLEHLTLTTSVNSNKLDMSRFPKLWRLRIPNNHTDIRRLDFANPHRPHLRHLEIGVLPYDLWTPLVGMFINSLRTLVLSEQFVTGQMSGRKMEFPHLRALVIHNSDDSVSKQDGLLELSVPRLIYWEYRSRHKAPLPGIIWDHRELAHIRTTQLFHLCDYPSLRILQIEDPHCKHLADIASQLQSDRKLCPELHRIEAKIKESSLSVRNYTNDVYRQIYGRNKKAGSNITLAVTQEWLTNSSIPSYECDDGAPCHS</sequence>
<proteinExistence type="predicted"/>
<dbReference type="Gene3D" id="1.20.1280.50">
    <property type="match status" value="1"/>
</dbReference>